<evidence type="ECO:0000259" key="7">
    <source>
        <dbReference type="Pfam" id="PF02931"/>
    </source>
</evidence>
<dbReference type="InterPro" id="IPR036719">
    <property type="entry name" value="Neuro-gated_channel_TM_sf"/>
</dbReference>
<gene>
    <name evidence="9" type="ORF">MGAL_10B086965</name>
</gene>
<feature type="signal peptide" evidence="6">
    <location>
        <begin position="1"/>
        <end position="21"/>
    </location>
</feature>
<dbReference type="InterPro" id="IPR006202">
    <property type="entry name" value="Neur_chan_lig-bd"/>
</dbReference>
<dbReference type="Gene3D" id="1.20.58.390">
    <property type="entry name" value="Neurotransmitter-gated ion-channel transmembrane domain"/>
    <property type="match status" value="1"/>
</dbReference>
<dbReference type="Pfam" id="PF02932">
    <property type="entry name" value="Neur_chan_memb"/>
    <property type="match status" value="1"/>
</dbReference>
<keyword evidence="10" id="KW-1185">Reference proteome</keyword>
<keyword evidence="3 5" id="KW-1133">Transmembrane helix</keyword>
<comment type="subcellular location">
    <subcellularLocation>
        <location evidence="1">Membrane</location>
        <topology evidence="1">Multi-pass membrane protein</topology>
    </subcellularLocation>
</comment>
<feature type="chain" id="PRO_5032605575" evidence="6">
    <location>
        <begin position="22"/>
        <end position="414"/>
    </location>
</feature>
<feature type="transmembrane region" description="Helical" evidence="5">
    <location>
        <begin position="304"/>
        <end position="328"/>
    </location>
</feature>
<feature type="transmembrane region" description="Helical" evidence="5">
    <location>
        <begin position="274"/>
        <end position="292"/>
    </location>
</feature>
<protein>
    <submittedName>
        <fullName evidence="9">Uncharacterized protein</fullName>
    </submittedName>
</protein>
<feature type="domain" description="Neurotransmitter-gated ion-channel transmembrane" evidence="8">
    <location>
        <begin position="250"/>
        <end position="327"/>
    </location>
</feature>
<dbReference type="InterPro" id="IPR006029">
    <property type="entry name" value="Neurotrans-gated_channel_TM"/>
</dbReference>
<name>A0A8B6HQW6_MYTGA</name>
<evidence type="ECO:0000313" key="9">
    <source>
        <dbReference type="EMBL" id="VDI83467.1"/>
    </source>
</evidence>
<dbReference type="PANTHER" id="PTHR18945">
    <property type="entry name" value="NEUROTRANSMITTER GATED ION CHANNEL"/>
    <property type="match status" value="1"/>
</dbReference>
<dbReference type="AlphaFoldDB" id="A0A8B6HQW6"/>
<dbReference type="CDD" id="cd18989">
    <property type="entry name" value="LGIC_ECD_cation"/>
    <property type="match status" value="1"/>
</dbReference>
<keyword evidence="2 5" id="KW-0812">Transmembrane</keyword>
<feature type="transmembrane region" description="Helical" evidence="5">
    <location>
        <begin position="393"/>
        <end position="413"/>
    </location>
</feature>
<dbReference type="InterPro" id="IPR038050">
    <property type="entry name" value="Neuro_actylchol_rec"/>
</dbReference>
<dbReference type="SUPFAM" id="SSF63712">
    <property type="entry name" value="Nicotinic receptor ligand binding domain-like"/>
    <property type="match status" value="1"/>
</dbReference>
<dbReference type="InterPro" id="IPR006201">
    <property type="entry name" value="Neur_channel"/>
</dbReference>
<reference evidence="9" key="1">
    <citation type="submission" date="2018-11" db="EMBL/GenBank/DDBJ databases">
        <authorList>
            <person name="Alioto T."/>
            <person name="Alioto T."/>
        </authorList>
    </citation>
    <scope>NUCLEOTIDE SEQUENCE</scope>
</reference>
<evidence type="ECO:0000259" key="8">
    <source>
        <dbReference type="Pfam" id="PF02932"/>
    </source>
</evidence>
<dbReference type="SUPFAM" id="SSF90112">
    <property type="entry name" value="Neurotransmitter-gated ion-channel transmembrane pore"/>
    <property type="match status" value="1"/>
</dbReference>
<evidence type="ECO:0000256" key="5">
    <source>
        <dbReference type="SAM" id="Phobius"/>
    </source>
</evidence>
<evidence type="ECO:0000256" key="2">
    <source>
        <dbReference type="ARBA" id="ARBA00022692"/>
    </source>
</evidence>
<dbReference type="OrthoDB" id="6104182at2759"/>
<dbReference type="InterPro" id="IPR036734">
    <property type="entry name" value="Neur_chan_lig-bd_sf"/>
</dbReference>
<evidence type="ECO:0000256" key="3">
    <source>
        <dbReference type="ARBA" id="ARBA00022989"/>
    </source>
</evidence>
<accession>A0A8B6HQW6</accession>
<dbReference type="GO" id="GO:0004888">
    <property type="term" value="F:transmembrane signaling receptor activity"/>
    <property type="evidence" value="ECO:0007669"/>
    <property type="project" value="InterPro"/>
</dbReference>
<dbReference type="GO" id="GO:0016020">
    <property type="term" value="C:membrane"/>
    <property type="evidence" value="ECO:0007669"/>
    <property type="project" value="UniProtKB-SubCell"/>
</dbReference>
<keyword evidence="6" id="KW-0732">Signal</keyword>
<proteinExistence type="predicted"/>
<comment type="caution">
    <text evidence="9">The sequence shown here is derived from an EMBL/GenBank/DDBJ whole genome shotgun (WGS) entry which is preliminary data.</text>
</comment>
<dbReference type="Proteomes" id="UP000596742">
    <property type="component" value="Unassembled WGS sequence"/>
</dbReference>
<dbReference type="Pfam" id="PF02931">
    <property type="entry name" value="Neur_chan_LBD"/>
    <property type="match status" value="1"/>
</dbReference>
<evidence type="ECO:0000256" key="4">
    <source>
        <dbReference type="ARBA" id="ARBA00023136"/>
    </source>
</evidence>
<keyword evidence="4 5" id="KW-0472">Membrane</keyword>
<organism evidence="9 10">
    <name type="scientific">Mytilus galloprovincialis</name>
    <name type="common">Mediterranean mussel</name>
    <dbReference type="NCBI Taxonomy" id="29158"/>
    <lineage>
        <taxon>Eukaryota</taxon>
        <taxon>Metazoa</taxon>
        <taxon>Spiralia</taxon>
        <taxon>Lophotrochozoa</taxon>
        <taxon>Mollusca</taxon>
        <taxon>Bivalvia</taxon>
        <taxon>Autobranchia</taxon>
        <taxon>Pteriomorphia</taxon>
        <taxon>Mytilida</taxon>
        <taxon>Mytiloidea</taxon>
        <taxon>Mytilidae</taxon>
        <taxon>Mytilinae</taxon>
        <taxon>Mytilus</taxon>
    </lineage>
</organism>
<feature type="domain" description="Neurotransmitter-gated ion-channel ligand-binding" evidence="7">
    <location>
        <begin position="31"/>
        <end position="240"/>
    </location>
</feature>
<feature type="transmembrane region" description="Helical" evidence="5">
    <location>
        <begin position="246"/>
        <end position="268"/>
    </location>
</feature>
<dbReference type="EMBL" id="UYJE01010465">
    <property type="protein sequence ID" value="VDI83467.1"/>
    <property type="molecule type" value="Genomic_DNA"/>
</dbReference>
<dbReference type="GO" id="GO:0005230">
    <property type="term" value="F:extracellular ligand-gated monoatomic ion channel activity"/>
    <property type="evidence" value="ECO:0007669"/>
    <property type="project" value="InterPro"/>
</dbReference>
<sequence length="414" mass="47529">MMGFFRVTISLIFYTNLSVHGTLIYTEVENLHKALTNISKDIKPRVNQTDRVNIDVLLSVNAIQDYDEISGTLTFTASFLFQWNDEFKTWENNKYGGITATKLPVLKTWMPVLHLRNGVDSNSLFTYRNNMEIKTSTKAYFADGTAIFGIIGMYQVSCESDVTYYPFDEHKCVISLLTLDFLSETTLTSMFGIDSGASSPHAEWAIKANSTKAVKRSLTIQVAASTTIQDQIDFTIIIKREHRFPILNIVLPVTSLSLVQTFVFLLPVDSGERTSFSFTLILTLVVFMTMTSERLPPSNNISIINMYLLHQLFSSILTTALVVFSIRLYYKDEHSRQDKIVYRLILFIYLCSLKSCFNRRKNEDDTSDEQDIMRNDTKPCWENVAMFFDKMCLWFLFLTFVIAQTVYGLVFILH</sequence>
<evidence type="ECO:0000256" key="6">
    <source>
        <dbReference type="SAM" id="SignalP"/>
    </source>
</evidence>
<evidence type="ECO:0000313" key="10">
    <source>
        <dbReference type="Proteomes" id="UP000596742"/>
    </source>
</evidence>
<evidence type="ECO:0000256" key="1">
    <source>
        <dbReference type="ARBA" id="ARBA00004141"/>
    </source>
</evidence>
<dbReference type="CDD" id="cd19051">
    <property type="entry name" value="LGIC_TM_cation"/>
    <property type="match status" value="1"/>
</dbReference>
<dbReference type="Gene3D" id="2.70.170.10">
    <property type="entry name" value="Neurotransmitter-gated ion-channel ligand-binding domain"/>
    <property type="match status" value="1"/>
</dbReference>